<evidence type="ECO:0000256" key="2">
    <source>
        <dbReference type="PIRSR" id="PIRSR639126-1"/>
    </source>
</evidence>
<dbReference type="AlphaFoldDB" id="A0A1I3M516"/>
<keyword evidence="5" id="KW-0808">Transferase</keyword>
<dbReference type="Gene3D" id="3.10.490.10">
    <property type="entry name" value="Gamma-glutamyl cyclotransferase-like"/>
    <property type="match status" value="1"/>
</dbReference>
<dbReference type="GO" id="GO:0061929">
    <property type="term" value="F:gamma-glutamylaminecyclotransferase activity"/>
    <property type="evidence" value="ECO:0007669"/>
    <property type="project" value="InterPro"/>
</dbReference>
<protein>
    <recommendedName>
        <fullName evidence="3">Gamma-glutamylcyclotransferase family protein</fullName>
    </recommendedName>
</protein>
<dbReference type="RefSeq" id="WP_092052568.1">
    <property type="nucleotide sequence ID" value="NZ_FOQD01000013.1"/>
</dbReference>
<reference evidence="6" key="1">
    <citation type="submission" date="2016-10" db="EMBL/GenBank/DDBJ databases">
        <authorList>
            <person name="Varghese N."/>
            <person name="Submissions S."/>
        </authorList>
    </citation>
    <scope>NUCLEOTIDE SEQUENCE [LARGE SCALE GENOMIC DNA]</scope>
    <source>
        <strain evidence="6">DSM 26348</strain>
    </source>
</reference>
<evidence type="ECO:0000313" key="6">
    <source>
        <dbReference type="Proteomes" id="UP000199518"/>
    </source>
</evidence>
<dbReference type="STRING" id="1576369.SAMN05421753_113154"/>
<dbReference type="InterPro" id="IPR039126">
    <property type="entry name" value="GGACT"/>
</dbReference>
<sequence>MDETYPPDNYTRLFVYGTLKRGFCRHGALETERFLGTAQTAYRYRMVNVGSYPALIEVFQGGRSIHGEVWEVSPTALRRLDEVEGTDEGQYERRPIEVQGWEYEGVQAYFYMWPTDDCPDCGDRWEDG</sequence>
<feature type="domain" description="Gamma-glutamylcyclotransferase AIG2-like" evidence="4">
    <location>
        <begin position="13"/>
        <end position="115"/>
    </location>
</feature>
<evidence type="ECO:0000256" key="3">
    <source>
        <dbReference type="RuleBase" id="RU367036"/>
    </source>
</evidence>
<keyword evidence="6" id="KW-1185">Reference proteome</keyword>
<feature type="active site" description="Proton acceptor" evidence="2">
    <location>
        <position position="84"/>
    </location>
</feature>
<dbReference type="GO" id="GO:0016740">
    <property type="term" value="F:transferase activity"/>
    <property type="evidence" value="ECO:0007669"/>
    <property type="project" value="UniProtKB-KW"/>
</dbReference>
<dbReference type="InterPro" id="IPR036568">
    <property type="entry name" value="GGCT-like_sf"/>
</dbReference>
<dbReference type="InterPro" id="IPR013024">
    <property type="entry name" value="GGCT-like"/>
</dbReference>
<dbReference type="Pfam" id="PF06094">
    <property type="entry name" value="GGACT"/>
    <property type="match status" value="1"/>
</dbReference>
<dbReference type="GO" id="GO:0005829">
    <property type="term" value="C:cytosol"/>
    <property type="evidence" value="ECO:0007669"/>
    <property type="project" value="TreeGrafter"/>
</dbReference>
<proteinExistence type="inferred from homology"/>
<gene>
    <name evidence="5" type="ORF">SAMN05421753_113154</name>
</gene>
<accession>A0A1I3M516</accession>
<dbReference type="CDD" id="cd06661">
    <property type="entry name" value="GGCT_like"/>
    <property type="match status" value="1"/>
</dbReference>
<dbReference type="PANTHER" id="PTHR12510:SF4">
    <property type="entry name" value="GAMMA-GLUTAMYLAMINECYCLOTRANSFERASE"/>
    <property type="match status" value="1"/>
</dbReference>
<dbReference type="EMBL" id="FOQD01000013">
    <property type="protein sequence ID" value="SFI91835.1"/>
    <property type="molecule type" value="Genomic_DNA"/>
</dbReference>
<dbReference type="OrthoDB" id="8538589at2"/>
<dbReference type="SUPFAM" id="SSF110857">
    <property type="entry name" value="Gamma-glutamyl cyclotransferase-like"/>
    <property type="match status" value="1"/>
</dbReference>
<evidence type="ECO:0000259" key="4">
    <source>
        <dbReference type="Pfam" id="PF06094"/>
    </source>
</evidence>
<dbReference type="PANTHER" id="PTHR12510">
    <property type="entry name" value="TROPONIN C-AKIN-1 PROTEIN"/>
    <property type="match status" value="1"/>
</dbReference>
<evidence type="ECO:0000313" key="5">
    <source>
        <dbReference type="EMBL" id="SFI91835.1"/>
    </source>
</evidence>
<organism evidence="5 6">
    <name type="scientific">Planctomicrobium piriforme</name>
    <dbReference type="NCBI Taxonomy" id="1576369"/>
    <lineage>
        <taxon>Bacteria</taxon>
        <taxon>Pseudomonadati</taxon>
        <taxon>Planctomycetota</taxon>
        <taxon>Planctomycetia</taxon>
        <taxon>Planctomycetales</taxon>
        <taxon>Planctomycetaceae</taxon>
        <taxon>Planctomicrobium</taxon>
    </lineage>
</organism>
<name>A0A1I3M516_9PLAN</name>
<dbReference type="Proteomes" id="UP000199518">
    <property type="component" value="Unassembled WGS sequence"/>
</dbReference>
<comment type="similarity">
    <text evidence="1 3">Belongs to the gamma-glutamylcyclotransferase family.</text>
</comment>
<evidence type="ECO:0000256" key="1">
    <source>
        <dbReference type="ARBA" id="ARBA00008861"/>
    </source>
</evidence>
<dbReference type="InterPro" id="IPR009288">
    <property type="entry name" value="AIG2-like_dom"/>
</dbReference>